<dbReference type="PANTHER" id="PTHR32089:SF112">
    <property type="entry name" value="LYSOZYME-LIKE PROTEIN-RELATED"/>
    <property type="match status" value="1"/>
</dbReference>
<dbReference type="Gene3D" id="1.10.8.500">
    <property type="entry name" value="HAMP domain in histidine kinase"/>
    <property type="match status" value="1"/>
</dbReference>
<accession>A0ABX7B4R3</accession>
<evidence type="ECO:0000313" key="8">
    <source>
        <dbReference type="Proteomes" id="UP000595197"/>
    </source>
</evidence>
<feature type="domain" description="Methyl-accepting transducer" evidence="5">
    <location>
        <begin position="265"/>
        <end position="501"/>
    </location>
</feature>
<evidence type="ECO:0000256" key="3">
    <source>
        <dbReference type="PROSITE-ProRule" id="PRU00284"/>
    </source>
</evidence>
<organism evidence="7 8">
    <name type="scientific">Skermanella cutis</name>
    <dbReference type="NCBI Taxonomy" id="2775420"/>
    <lineage>
        <taxon>Bacteria</taxon>
        <taxon>Pseudomonadati</taxon>
        <taxon>Pseudomonadota</taxon>
        <taxon>Alphaproteobacteria</taxon>
        <taxon>Rhodospirillales</taxon>
        <taxon>Azospirillaceae</taxon>
        <taxon>Skermanella</taxon>
    </lineage>
</organism>
<dbReference type="Pfam" id="PF00015">
    <property type="entry name" value="MCPsignal"/>
    <property type="match status" value="1"/>
</dbReference>
<dbReference type="Pfam" id="PF00672">
    <property type="entry name" value="HAMP"/>
    <property type="match status" value="1"/>
</dbReference>
<evidence type="ECO:0000259" key="6">
    <source>
        <dbReference type="PROSITE" id="PS50885"/>
    </source>
</evidence>
<dbReference type="SUPFAM" id="SSF58104">
    <property type="entry name" value="Methyl-accepting chemotaxis protein (MCP) signaling domain"/>
    <property type="match status" value="1"/>
</dbReference>
<dbReference type="Proteomes" id="UP000595197">
    <property type="component" value="Chromosome"/>
</dbReference>
<dbReference type="Gene3D" id="1.10.287.950">
    <property type="entry name" value="Methyl-accepting chemotaxis protein"/>
    <property type="match status" value="1"/>
</dbReference>
<evidence type="ECO:0000256" key="2">
    <source>
        <dbReference type="ARBA" id="ARBA00029447"/>
    </source>
</evidence>
<feature type="domain" description="HAMP" evidence="6">
    <location>
        <begin position="171"/>
        <end position="224"/>
    </location>
</feature>
<protein>
    <submittedName>
        <fullName evidence="7">HAMP domain-containing protein</fullName>
    </submittedName>
</protein>
<reference evidence="7" key="1">
    <citation type="submission" date="2021-02" db="EMBL/GenBank/DDBJ databases">
        <title>Skermanella TT6 skin isolate.</title>
        <authorList>
            <person name="Lee K."/>
            <person name="Ganzorig M."/>
        </authorList>
    </citation>
    <scope>NUCLEOTIDE SEQUENCE</scope>
    <source>
        <strain evidence="7">TT6</strain>
    </source>
</reference>
<feature type="transmembrane region" description="Helical" evidence="4">
    <location>
        <begin position="149"/>
        <end position="170"/>
    </location>
</feature>
<dbReference type="InterPro" id="IPR004089">
    <property type="entry name" value="MCPsignal_dom"/>
</dbReference>
<dbReference type="RefSeq" id="WP_201074933.1">
    <property type="nucleotide sequence ID" value="NZ_CP067420.1"/>
</dbReference>
<keyword evidence="8" id="KW-1185">Reference proteome</keyword>
<evidence type="ECO:0000259" key="5">
    <source>
        <dbReference type="PROSITE" id="PS50111"/>
    </source>
</evidence>
<dbReference type="PROSITE" id="PS50111">
    <property type="entry name" value="CHEMOTAXIS_TRANSDUC_2"/>
    <property type="match status" value="1"/>
</dbReference>
<name>A0ABX7B4R3_9PROT</name>
<dbReference type="PRINTS" id="PR00260">
    <property type="entry name" value="CHEMTRNSDUCR"/>
</dbReference>
<dbReference type="InterPro" id="IPR003660">
    <property type="entry name" value="HAMP_dom"/>
</dbReference>
<feature type="transmembrane region" description="Helical" evidence="4">
    <location>
        <begin position="13"/>
        <end position="35"/>
    </location>
</feature>
<dbReference type="SMART" id="SM00304">
    <property type="entry name" value="HAMP"/>
    <property type="match status" value="1"/>
</dbReference>
<dbReference type="CDD" id="cd06225">
    <property type="entry name" value="HAMP"/>
    <property type="match status" value="1"/>
</dbReference>
<dbReference type="PANTHER" id="PTHR32089">
    <property type="entry name" value="METHYL-ACCEPTING CHEMOTAXIS PROTEIN MCPB"/>
    <property type="match status" value="1"/>
</dbReference>
<proteinExistence type="inferred from homology"/>
<evidence type="ECO:0000256" key="1">
    <source>
        <dbReference type="ARBA" id="ARBA00023224"/>
    </source>
</evidence>
<evidence type="ECO:0000313" key="7">
    <source>
        <dbReference type="EMBL" id="QQP89108.1"/>
    </source>
</evidence>
<dbReference type="PROSITE" id="PS50885">
    <property type="entry name" value="HAMP"/>
    <property type="match status" value="1"/>
</dbReference>
<keyword evidence="4" id="KW-1133">Transmembrane helix</keyword>
<dbReference type="SMART" id="SM00283">
    <property type="entry name" value="MA"/>
    <property type="match status" value="1"/>
</dbReference>
<sequence>MLSFYNRSLMIRVIVPIVILLTAIALGTTLGVAYMNMTKAQNALSERAQMVTKVLVGGAGEAVWNMDVGAGEATLAALESDPDYLGSAISDKDGRVFASHGIAAADHDGAIVRRADIVRGTGSREETIGSVEVRLSPQRIYDDIRDQTIHIAGVCAAALLLVCGVLVLIVRGLTLPIVDMTSVMTTLASGRTEVEVPATSRKDELGRMAAAVVTFRENAIEKARLEAEQIRLRAEAEVQRRQALASVAESFDTDVGQLLASVNRTAGEMSHAVGDVAASAGDNASLTREAASATTEVTSNVETVAAAVEQLAASISEISNQAHASHNVSGSANERVTGTVERMKKLVDDANRIGDVLTLISSIAGQTNLLALNATIEAARAGEAGKGFAVVATEVKNLAGQTAKATDEISRLVGAIQASTGDAAREIDGIAGVIVSISEISASIAGAVEQQNAATEEISRAVQQAAGGTQRLRSNMEGVAQSAQRNGQAVHRLHEGIRSLEDSFNAVQVQIDHFVGRLTAG</sequence>
<keyword evidence="1 3" id="KW-0807">Transducer</keyword>
<comment type="similarity">
    <text evidence="2">Belongs to the methyl-accepting chemotaxis (MCP) protein family.</text>
</comment>
<dbReference type="EMBL" id="CP067420">
    <property type="protein sequence ID" value="QQP89108.1"/>
    <property type="molecule type" value="Genomic_DNA"/>
</dbReference>
<evidence type="ECO:0000256" key="4">
    <source>
        <dbReference type="SAM" id="Phobius"/>
    </source>
</evidence>
<keyword evidence="4" id="KW-0472">Membrane</keyword>
<gene>
    <name evidence="7" type="ORF">IGS68_24430</name>
</gene>
<keyword evidence="4" id="KW-0812">Transmembrane</keyword>
<dbReference type="InterPro" id="IPR004090">
    <property type="entry name" value="Chemotax_Me-accpt_rcpt"/>
</dbReference>